<evidence type="ECO:0000313" key="3">
    <source>
        <dbReference type="Proteomes" id="UP001059380"/>
    </source>
</evidence>
<evidence type="ECO:0000313" key="2">
    <source>
        <dbReference type="EMBL" id="UWZ81741.1"/>
    </source>
</evidence>
<dbReference type="AlphaFoldDB" id="A0A9J7BKE3"/>
<proteinExistence type="predicted"/>
<organism evidence="2 3">
    <name type="scientific">Occallatibacter riparius</name>
    <dbReference type="NCBI Taxonomy" id="1002689"/>
    <lineage>
        <taxon>Bacteria</taxon>
        <taxon>Pseudomonadati</taxon>
        <taxon>Acidobacteriota</taxon>
        <taxon>Terriglobia</taxon>
        <taxon>Terriglobales</taxon>
        <taxon>Acidobacteriaceae</taxon>
        <taxon>Occallatibacter</taxon>
    </lineage>
</organism>
<feature type="compositionally biased region" description="Polar residues" evidence="1">
    <location>
        <begin position="833"/>
        <end position="844"/>
    </location>
</feature>
<dbReference type="EMBL" id="CP093313">
    <property type="protein sequence ID" value="UWZ81741.1"/>
    <property type="molecule type" value="Genomic_DNA"/>
</dbReference>
<protein>
    <submittedName>
        <fullName evidence="2">Baseplate J/gp47 family protein</fullName>
    </submittedName>
</protein>
<keyword evidence="3" id="KW-1185">Reference proteome</keyword>
<name>A0A9J7BKE3_9BACT</name>
<feature type="region of interest" description="Disordered" evidence="1">
    <location>
        <begin position="825"/>
        <end position="844"/>
    </location>
</feature>
<dbReference type="RefSeq" id="WP_260790612.1">
    <property type="nucleotide sequence ID" value="NZ_CP093313.1"/>
</dbReference>
<dbReference type="KEGG" id="orp:MOP44_14220"/>
<dbReference type="Proteomes" id="UP001059380">
    <property type="component" value="Chromosome"/>
</dbReference>
<sequence length="844" mass="88088">MSTTPVCTCNAANSMLTNLPGLAEIAFRAGDFNSFRRALLTPLLAPPGQPPLEQSLTAWQTDGADPSVADLGVMMVEWWAYLSDILTFYNERIANEDYLRTAQLPETPAELIQILGYRPRPAIGATGTLAALVSPSVLPGQTVTLPKGLQFQSKPGPGQSPQTFELMQATSIGLPDRVPALPPPNLIADLGSISWEEYSIGGIQYEEELYTYKKAKKVKAQQQHQAHGQYQTTPQYGILLKGSVTSLSNGDVLLLSPRDSTTAPTLITLSAAPAVQSAPTGGKQTQLTFVSASTPGAMTAANARLRKPNQSAPLWTVNGSAYNASGKTIQLAGLAREIRPNHYLVFTAPNADPKVVQVHSTTDMMGDACSAGSPTSVSAGGSGKPTPIPVLHTQLTLASGIHSWLNSVSSASVSILFGWVEVGTLIDQPPQPWNGTGDLDAISPAQFPSAGTQQILLADSNGNGDAASGVGSGDTLSVTWPDSTPIPLSPELQPPFYVYFNLLSVTRGQTVSKEILGSGDATQSGQSFKLAKSPVTYLANPTSGYASTVTITVNGEPWTEVTSFYGQSADARVFVTREDSSQNTWVDFGDGVNGARLTTGNNNVIATYRIGAGASSPPAGKLTVIAQSYPGLQTIVNPVAVSGGSDPDPAALLKQYAPRSVLAFNRAVSVFDYQAIAAQAPGVTMAAATWSWDAVNLRACVTVYVAGEANVATSVQALLSAEGDQNRPVTVLAAKQMTVTLTMALVIVAGWDSDAIKANLTAALCDPITGLFSPPQIGIGQSLFDSTIEAACLAVPGVVGIQSSQFTVNGAVDSGPLHSPGEGAYFSLDPSDFSPTTTEVSAND</sequence>
<evidence type="ECO:0000256" key="1">
    <source>
        <dbReference type="SAM" id="MobiDB-lite"/>
    </source>
</evidence>
<gene>
    <name evidence="2" type="ORF">MOP44_14220</name>
</gene>
<reference evidence="2" key="1">
    <citation type="submission" date="2021-04" db="EMBL/GenBank/DDBJ databases">
        <title>Phylogenetic analysis of Acidobacteriaceae.</title>
        <authorList>
            <person name="Qiu L."/>
            <person name="Zhang Q."/>
        </authorList>
    </citation>
    <scope>NUCLEOTIDE SEQUENCE</scope>
    <source>
        <strain evidence="2">DSM 25168</strain>
    </source>
</reference>
<accession>A0A9J7BKE3</accession>